<protein>
    <submittedName>
        <fullName evidence="2">Uncharacterized protein</fullName>
    </submittedName>
</protein>
<evidence type="ECO:0000313" key="2">
    <source>
        <dbReference type="EMBL" id="MFC5591518.1"/>
    </source>
</evidence>
<proteinExistence type="predicted"/>
<sequence length="64" mass="7524">MDNLVIHPGQMRVRLILKNMIVLAVSDLFFYIGLWLEVFVENAEKTMKGQHIKMIPITLHREMT</sequence>
<organism evidence="2 3">
    <name type="scientific">Sporosarcina soli</name>
    <dbReference type="NCBI Taxonomy" id="334736"/>
    <lineage>
        <taxon>Bacteria</taxon>
        <taxon>Bacillati</taxon>
        <taxon>Bacillota</taxon>
        <taxon>Bacilli</taxon>
        <taxon>Bacillales</taxon>
        <taxon>Caryophanaceae</taxon>
        <taxon>Sporosarcina</taxon>
    </lineage>
</organism>
<dbReference type="EMBL" id="JBHSNO010000016">
    <property type="protein sequence ID" value="MFC5591518.1"/>
    <property type="molecule type" value="Genomic_DNA"/>
</dbReference>
<name>A0ABW0TRQ1_9BACL</name>
<accession>A0ABW0TRQ1</accession>
<reference evidence="3" key="1">
    <citation type="journal article" date="2019" name="Int. J. Syst. Evol. Microbiol.">
        <title>The Global Catalogue of Microorganisms (GCM) 10K type strain sequencing project: providing services to taxonomists for standard genome sequencing and annotation.</title>
        <authorList>
            <consortium name="The Broad Institute Genomics Platform"/>
            <consortium name="The Broad Institute Genome Sequencing Center for Infectious Disease"/>
            <person name="Wu L."/>
            <person name="Ma J."/>
        </authorList>
    </citation>
    <scope>NUCLEOTIDE SEQUENCE [LARGE SCALE GENOMIC DNA]</scope>
    <source>
        <strain evidence="3">CGMCC 4.1434</strain>
    </source>
</reference>
<dbReference type="RefSeq" id="WP_381439403.1">
    <property type="nucleotide sequence ID" value="NZ_JBHSNO010000016.1"/>
</dbReference>
<keyword evidence="1" id="KW-1133">Transmembrane helix</keyword>
<feature type="transmembrane region" description="Helical" evidence="1">
    <location>
        <begin position="20"/>
        <end position="40"/>
    </location>
</feature>
<keyword evidence="1" id="KW-0812">Transmembrane</keyword>
<evidence type="ECO:0000256" key="1">
    <source>
        <dbReference type="SAM" id="Phobius"/>
    </source>
</evidence>
<comment type="caution">
    <text evidence="2">The sequence shown here is derived from an EMBL/GenBank/DDBJ whole genome shotgun (WGS) entry which is preliminary data.</text>
</comment>
<keyword evidence="3" id="KW-1185">Reference proteome</keyword>
<keyword evidence="1" id="KW-0472">Membrane</keyword>
<evidence type="ECO:0000313" key="3">
    <source>
        <dbReference type="Proteomes" id="UP001596109"/>
    </source>
</evidence>
<gene>
    <name evidence="2" type="ORF">ACFPRA_21765</name>
</gene>
<dbReference type="Proteomes" id="UP001596109">
    <property type="component" value="Unassembled WGS sequence"/>
</dbReference>